<evidence type="ECO:0000313" key="2">
    <source>
        <dbReference type="Proteomes" id="UP000827802"/>
    </source>
</evidence>
<organism evidence="1 2">
    <name type="scientific">Citrobacter phage vB_CfrD_ElisaCorrea</name>
    <dbReference type="NCBI Taxonomy" id="2894791"/>
    <lineage>
        <taxon>Viruses</taxon>
        <taxon>Duplodnaviria</taxon>
        <taxon>Heunggongvirae</taxon>
        <taxon>Uroviricota</taxon>
        <taxon>Caudoviricetes</taxon>
        <taxon>Drexlerviridae</taxon>
        <taxon>Tempevirinae</taxon>
        <taxon>Tlsvirus</taxon>
        <taxon>Tlsvirus ecorrea</taxon>
    </lineage>
</organism>
<keyword evidence="2" id="KW-1185">Reference proteome</keyword>
<proteinExistence type="predicted"/>
<sequence>MRYSDPTQNKEDRIMKLARNAVYGLHLKGVKGSTYVHLFHVNERGQMDIAMFVDQMVKKGGEGDCDTFRPDLVEYDHTYSHDHWIGHGRKFVMVNSHVTDTSKITASQYKRMARKVMKLEAQ</sequence>
<protein>
    <submittedName>
        <fullName evidence="1">Uncharacterized protein</fullName>
    </submittedName>
</protein>
<reference evidence="1 2" key="1">
    <citation type="submission" date="2021-10" db="EMBL/GenBank/DDBJ databases">
        <authorList>
            <person name="Correa E.C."/>
            <person name="Carson S.C."/>
            <person name="Rodriguez A.R."/>
            <person name="Thompson D.W."/>
            <person name="Grose J.H."/>
        </authorList>
    </citation>
    <scope>NUCLEOTIDE SEQUENCE [LARGE SCALE GENOMIC DNA]</scope>
</reference>
<dbReference type="EMBL" id="OK499973">
    <property type="protein sequence ID" value="UGO48720.1"/>
    <property type="molecule type" value="Genomic_DNA"/>
</dbReference>
<evidence type="ECO:0000313" key="1">
    <source>
        <dbReference type="EMBL" id="UGO48720.1"/>
    </source>
</evidence>
<gene>
    <name evidence="1" type="ORF">ELISACORREA_59</name>
</gene>
<accession>A0AAE9CBI7</accession>
<name>A0AAE9CBI7_9CAUD</name>
<dbReference type="Proteomes" id="UP000827802">
    <property type="component" value="Segment"/>
</dbReference>